<evidence type="ECO:0000259" key="3">
    <source>
        <dbReference type="Pfam" id="PF24883"/>
    </source>
</evidence>
<evidence type="ECO:0000313" key="4">
    <source>
        <dbReference type="EMBL" id="RSL74361.1"/>
    </source>
</evidence>
<dbReference type="EMBL" id="NKCL01000398">
    <property type="protein sequence ID" value="RSL74361.1"/>
    <property type="molecule type" value="Genomic_DNA"/>
</dbReference>
<name>A0A428RA21_9HYPO</name>
<protein>
    <recommendedName>
        <fullName evidence="3">Nephrocystin 3-like N-terminal domain-containing protein</fullName>
    </recommendedName>
</protein>
<dbReference type="InterPro" id="IPR027417">
    <property type="entry name" value="P-loop_NTPase"/>
</dbReference>
<evidence type="ECO:0000313" key="5">
    <source>
        <dbReference type="Proteomes" id="UP000287972"/>
    </source>
</evidence>
<gene>
    <name evidence="4" type="ORF">CEP51_011576</name>
</gene>
<dbReference type="Proteomes" id="UP000287972">
    <property type="component" value="Unassembled WGS sequence"/>
</dbReference>
<organism evidence="4 5">
    <name type="scientific">Fusarium floridanum</name>
    <dbReference type="NCBI Taxonomy" id="1325733"/>
    <lineage>
        <taxon>Eukaryota</taxon>
        <taxon>Fungi</taxon>
        <taxon>Dikarya</taxon>
        <taxon>Ascomycota</taxon>
        <taxon>Pezizomycotina</taxon>
        <taxon>Sordariomycetes</taxon>
        <taxon>Hypocreomycetidae</taxon>
        <taxon>Hypocreales</taxon>
        <taxon>Nectriaceae</taxon>
        <taxon>Fusarium</taxon>
        <taxon>Fusarium solani species complex</taxon>
    </lineage>
</organism>
<reference evidence="4 5" key="1">
    <citation type="submission" date="2017-06" db="EMBL/GenBank/DDBJ databases">
        <title>Comparative genomic analysis of Ambrosia Fusariam Clade fungi.</title>
        <authorList>
            <person name="Stajich J.E."/>
            <person name="Carrillo J."/>
            <person name="Kijimoto T."/>
            <person name="Eskalen A."/>
            <person name="O'Donnell K."/>
            <person name="Kasson M."/>
        </authorList>
    </citation>
    <scope>NUCLEOTIDE SEQUENCE [LARGE SCALE GENOMIC DNA]</scope>
    <source>
        <strain evidence="4 5">NRRL62606</strain>
    </source>
</reference>
<dbReference type="AlphaFoldDB" id="A0A428RA21"/>
<feature type="domain" description="Nephrocystin 3-like N-terminal" evidence="3">
    <location>
        <begin position="108"/>
        <end position="275"/>
    </location>
</feature>
<dbReference type="PANTHER" id="PTHR10039">
    <property type="entry name" value="AMELOGENIN"/>
    <property type="match status" value="1"/>
</dbReference>
<dbReference type="SUPFAM" id="SSF52540">
    <property type="entry name" value="P-loop containing nucleoside triphosphate hydrolases"/>
    <property type="match status" value="1"/>
</dbReference>
<dbReference type="Gene3D" id="1.25.40.20">
    <property type="entry name" value="Ankyrin repeat-containing domain"/>
    <property type="match status" value="1"/>
</dbReference>
<proteinExistence type="predicted"/>
<comment type="caution">
    <text evidence="4">The sequence shown here is derived from an EMBL/GenBank/DDBJ whole genome shotgun (WGS) entry which is preliminary data.</text>
</comment>
<sequence>MAQDRRQSERMLQDARLQVKEALAKHEKSFILEGHGRGHAVHNFTAKDDAKVEVGDHVHYTINNYADEQSKKVSKEEIMKWMKCTDFTTLYKERHLPNLFPNVGEGPLKSDEFKQWHDGTTKWLWCHGMPGVGKSALTTIIIRHILKIRKEMAPERNIGLAYVYCDYANKEQSALDYVGALLCQLISLSDEVSPEVTALYNDHKPGSSPLRPLLEGYELVLGAEVSRFDSVYIIVDALDECRDDDEGEFQSSTKVRVSETFGKLGETVHLLFTSREEHPPTSLTDRRVPIATMKVTATDEDIRTYVRAQIKRRESLKCYTDTELGEMIEIVITRKAAGMFLPAKLYMETLASKAGLRRGKKTIADALKNLPQFNHTQILESYQKAYQEILKNIWNQSPPRVERARQVLSWVIFTREPTNLTLPVLQRALSLQDADDTVDQGLEPTDAWEHTPDSGSEDDFEAYLLSDFDDGSSGSSTSTRGDVVPKETLLSVCRGLITMDKDTKLIRLVHYTARDYFSNENVRADLFPHAQNQLTRSCMTSLMSAGADHPFDQYSHRQWGHHAQPVEREFQTEILDLVRDQKRIMSSFQFVVDSLSPAWAESRKPAMPCLPPLHVAAYFGLELTATHLMDLLGSEEIKAEDSGGWTVMNWAVVGGSKTLVQLLFQREKDLLSNEIAFLAVGSRNHMVKTDTIDARDGQISLGASLTLKAGLSFTKALPRAVRPNASDDVVRFLMENIPTESIDVKRPGDERTLLSVVAENWQWGYVGILLERVGGATLSIQSSSAIETLMIVEEASVVLSGKPSIQSLVTADKSRIEIREASVIERLDTHGESRAVIHGSSRIQRMVGLGMSTLTIDAQAKIENLTTLNHCVVQVGGDSQVQEITGLDETTLIITAKARVEQMHITDGCTAFSNGNSSVSAAMGTGTSVLTLMGQSFIERFLGFHTCAVISEGEAKVYFINCTGDSFVLMKGRAEIRQISTQDEAIVLAEGEANLTTALGMGNSRLALDGDTKIETIFASGGCMVTLRGRSKLTTMSSQDHSVFTFDGDVTIANVMSFDRDEVHPDGSASGLTTSDDPLAVDERDWRRINEQGDRVVERGRAAWISAQEKMTEGEERRKKADEIQRRDEEWSWEPTGEEPDVFYWKWPLGSS</sequence>
<dbReference type="InterPro" id="IPR056884">
    <property type="entry name" value="NPHP3-like_N"/>
</dbReference>
<feature type="compositionally biased region" description="Basic and acidic residues" evidence="2">
    <location>
        <begin position="1110"/>
        <end position="1130"/>
    </location>
</feature>
<dbReference type="PANTHER" id="PTHR10039:SF15">
    <property type="entry name" value="NACHT DOMAIN-CONTAINING PROTEIN"/>
    <property type="match status" value="1"/>
</dbReference>
<evidence type="ECO:0000256" key="2">
    <source>
        <dbReference type="SAM" id="MobiDB-lite"/>
    </source>
</evidence>
<dbReference type="Pfam" id="PF24883">
    <property type="entry name" value="NPHP3_N"/>
    <property type="match status" value="1"/>
</dbReference>
<keyword evidence="5" id="KW-1185">Reference proteome</keyword>
<keyword evidence="1" id="KW-0677">Repeat</keyword>
<dbReference type="Gene3D" id="3.40.50.300">
    <property type="entry name" value="P-loop containing nucleotide triphosphate hydrolases"/>
    <property type="match status" value="1"/>
</dbReference>
<dbReference type="SUPFAM" id="SSF48403">
    <property type="entry name" value="Ankyrin repeat"/>
    <property type="match status" value="1"/>
</dbReference>
<evidence type="ECO:0000256" key="1">
    <source>
        <dbReference type="ARBA" id="ARBA00022737"/>
    </source>
</evidence>
<accession>A0A428RA21</accession>
<feature type="region of interest" description="Disordered" evidence="2">
    <location>
        <begin position="1107"/>
        <end position="1135"/>
    </location>
</feature>
<dbReference type="InterPro" id="IPR036770">
    <property type="entry name" value="Ankyrin_rpt-contain_sf"/>
</dbReference>